<dbReference type="PRINTS" id="PR00081">
    <property type="entry name" value="GDHRDH"/>
</dbReference>
<name>A0A2N0H618_9SPHN</name>
<evidence type="ECO:0000256" key="1">
    <source>
        <dbReference type="ARBA" id="ARBA00006484"/>
    </source>
</evidence>
<dbReference type="InterPro" id="IPR036291">
    <property type="entry name" value="NAD(P)-bd_dom_sf"/>
</dbReference>
<dbReference type="SMART" id="SM00822">
    <property type="entry name" value="PKS_KR"/>
    <property type="match status" value="1"/>
</dbReference>
<dbReference type="RefSeq" id="WP_100867235.1">
    <property type="nucleotide sequence ID" value="NZ_PHUF01000004.1"/>
</dbReference>
<dbReference type="Pfam" id="PF00106">
    <property type="entry name" value="adh_short"/>
    <property type="match status" value="1"/>
</dbReference>
<dbReference type="Proteomes" id="UP000232587">
    <property type="component" value="Unassembled WGS sequence"/>
</dbReference>
<evidence type="ECO:0000259" key="3">
    <source>
        <dbReference type="SMART" id="SM00822"/>
    </source>
</evidence>
<dbReference type="AlphaFoldDB" id="A0A2N0H618"/>
<accession>A0A2N0H618</accession>
<dbReference type="GO" id="GO:0016491">
    <property type="term" value="F:oxidoreductase activity"/>
    <property type="evidence" value="ECO:0007669"/>
    <property type="project" value="UniProtKB-KW"/>
</dbReference>
<evidence type="ECO:0000313" key="4">
    <source>
        <dbReference type="EMBL" id="PKB14385.1"/>
    </source>
</evidence>
<feature type="domain" description="Ketoreductase" evidence="3">
    <location>
        <begin position="8"/>
        <end position="189"/>
    </location>
</feature>
<comment type="caution">
    <text evidence="4">The sequence shown here is derived from an EMBL/GenBank/DDBJ whole genome shotgun (WGS) entry which is preliminary data.</text>
</comment>
<sequence length="288" mass="29767">MSATLSGKGCVVTGAASGIGKALAEQLHAAGARLVLADIDLTRTEAAAAELPGTIALHCDVSDHASVEALAHAAAQQLGQIDLVFANAGTIVNGPLVKSTPEEFDWLMAVNLRGAWSSLTVFARALLEQDQGGRICVTASEHSLGLQHTGAGIYTASKQAVLALADVMRAELPDKVGISVFCPGLVSTGLADAVRPAFVRQPKPHQLEFSRAVQSQGMSAAQAAEAAIAGAVRGDFLIVTHPNSFAAAKRRFAEIEAAFAAQAPVGADADRYDVNRIAADLLAAQERK</sequence>
<reference evidence="4 5" key="1">
    <citation type="submission" date="2017-11" db="EMBL/GenBank/DDBJ databases">
        <title>Genomic Encyclopedia of Type Strains, Phase III (KMG-III): the genomes of soil and plant-associated and newly described type strains.</title>
        <authorList>
            <person name="Whitman W."/>
        </authorList>
    </citation>
    <scope>NUCLEOTIDE SEQUENCE [LARGE SCALE GENOMIC DNA]</scope>
    <source>
        <strain evidence="4 5">CGMCC 1.12274</strain>
    </source>
</reference>
<evidence type="ECO:0000313" key="5">
    <source>
        <dbReference type="Proteomes" id="UP000232587"/>
    </source>
</evidence>
<dbReference type="EMBL" id="PHUF01000004">
    <property type="protein sequence ID" value="PKB14385.1"/>
    <property type="molecule type" value="Genomic_DNA"/>
</dbReference>
<dbReference type="Gene3D" id="3.40.50.720">
    <property type="entry name" value="NAD(P)-binding Rossmann-like Domain"/>
    <property type="match status" value="1"/>
</dbReference>
<dbReference type="SUPFAM" id="SSF51735">
    <property type="entry name" value="NAD(P)-binding Rossmann-fold domains"/>
    <property type="match status" value="1"/>
</dbReference>
<dbReference type="InterPro" id="IPR057326">
    <property type="entry name" value="KR_dom"/>
</dbReference>
<keyword evidence="5" id="KW-1185">Reference proteome</keyword>
<comment type="similarity">
    <text evidence="1">Belongs to the short-chain dehydrogenases/reductases (SDR) family.</text>
</comment>
<dbReference type="InterPro" id="IPR002347">
    <property type="entry name" value="SDR_fam"/>
</dbReference>
<dbReference type="PANTHER" id="PTHR43391">
    <property type="entry name" value="RETINOL DEHYDROGENASE-RELATED"/>
    <property type="match status" value="1"/>
</dbReference>
<dbReference type="OrthoDB" id="7191281at2"/>
<organism evidence="4 5">
    <name type="scientific">Novosphingobium kunmingense</name>
    <dbReference type="NCBI Taxonomy" id="1211806"/>
    <lineage>
        <taxon>Bacteria</taxon>
        <taxon>Pseudomonadati</taxon>
        <taxon>Pseudomonadota</taxon>
        <taxon>Alphaproteobacteria</taxon>
        <taxon>Sphingomonadales</taxon>
        <taxon>Sphingomonadaceae</taxon>
        <taxon>Novosphingobium</taxon>
    </lineage>
</organism>
<gene>
    <name evidence="4" type="ORF">B0I00_1972</name>
</gene>
<dbReference type="CDD" id="cd05233">
    <property type="entry name" value="SDR_c"/>
    <property type="match status" value="1"/>
</dbReference>
<dbReference type="PANTHER" id="PTHR43391:SF12">
    <property type="entry name" value="OXIDOREDUCTASE EPHD-RELATED"/>
    <property type="match status" value="1"/>
</dbReference>
<protein>
    <submittedName>
        <fullName evidence="4">NADP-dependent 3-hydroxy acid dehydrogenase YdfG</fullName>
    </submittedName>
</protein>
<keyword evidence="2" id="KW-0560">Oxidoreductase</keyword>
<proteinExistence type="inferred from homology"/>
<evidence type="ECO:0000256" key="2">
    <source>
        <dbReference type="ARBA" id="ARBA00023002"/>
    </source>
</evidence>